<dbReference type="EMBL" id="JAULSV010000001">
    <property type="protein sequence ID" value="KAK0657956.1"/>
    <property type="molecule type" value="Genomic_DNA"/>
</dbReference>
<keyword evidence="3" id="KW-1185">Reference proteome</keyword>
<name>A0AA39YU10_9PEZI</name>
<protein>
    <submittedName>
        <fullName evidence="2">Uncharacterized protein</fullName>
    </submittedName>
</protein>
<accession>A0AA39YU10</accession>
<reference evidence="2" key="1">
    <citation type="submission" date="2023-06" db="EMBL/GenBank/DDBJ databases">
        <title>Genome-scale phylogeny and comparative genomics of the fungal order Sordariales.</title>
        <authorList>
            <consortium name="Lawrence Berkeley National Laboratory"/>
            <person name="Hensen N."/>
            <person name="Bonometti L."/>
            <person name="Westerberg I."/>
            <person name="Brannstrom I.O."/>
            <person name="Guillou S."/>
            <person name="Cros-Aarteil S."/>
            <person name="Calhoun S."/>
            <person name="Haridas S."/>
            <person name="Kuo A."/>
            <person name="Mondo S."/>
            <person name="Pangilinan J."/>
            <person name="Riley R."/>
            <person name="Labutti K."/>
            <person name="Andreopoulos B."/>
            <person name="Lipzen A."/>
            <person name="Chen C."/>
            <person name="Yanf M."/>
            <person name="Daum C."/>
            <person name="Ng V."/>
            <person name="Clum A."/>
            <person name="Steindorff A."/>
            <person name="Ohm R."/>
            <person name="Martin F."/>
            <person name="Silar P."/>
            <person name="Natvig D."/>
            <person name="Lalanne C."/>
            <person name="Gautier V."/>
            <person name="Ament-Velasquez S.L."/>
            <person name="Kruys A."/>
            <person name="Hutchinson M.I."/>
            <person name="Powell A.J."/>
            <person name="Barry K."/>
            <person name="Miller A.N."/>
            <person name="Grigoriev I.V."/>
            <person name="Debuchy R."/>
            <person name="Gladieux P."/>
            <person name="Thoren M.H."/>
            <person name="Johannesson H."/>
        </authorList>
    </citation>
    <scope>NUCLEOTIDE SEQUENCE</scope>
    <source>
        <strain evidence="2">SMH2532-1</strain>
    </source>
</reference>
<evidence type="ECO:0000313" key="3">
    <source>
        <dbReference type="Proteomes" id="UP001174936"/>
    </source>
</evidence>
<sequence>MSSTQFDPRVTEIINVKDIHDSPSRKTPGPAPPPQKGYIPFGRESELDTSYTVSPNSTQLNAVLWYTFGRRGFFHSKPALKSDWKRRASFIDPVTVDWRIPLPTMHTSMRLLHGYRPQTMDDRWFIYADGPVVSSEGCLDAKVHIHRSWTGYKVAELAVKLSHPESPEWTGEVTGLTYEGGLALAVDGDEKGTDAPEDLAKFLVVCACSHVLDVGLDPPEEVQDPKGWQGLEEEIFKPWNGGSMYRASAMSAETEEDWRRLGSDPSIIRLS</sequence>
<organism evidence="2 3">
    <name type="scientific">Cercophora newfieldiana</name>
    <dbReference type="NCBI Taxonomy" id="92897"/>
    <lineage>
        <taxon>Eukaryota</taxon>
        <taxon>Fungi</taxon>
        <taxon>Dikarya</taxon>
        <taxon>Ascomycota</taxon>
        <taxon>Pezizomycotina</taxon>
        <taxon>Sordariomycetes</taxon>
        <taxon>Sordariomycetidae</taxon>
        <taxon>Sordariales</taxon>
        <taxon>Lasiosphaeriaceae</taxon>
        <taxon>Cercophora</taxon>
    </lineage>
</organism>
<comment type="caution">
    <text evidence="2">The sequence shown here is derived from an EMBL/GenBank/DDBJ whole genome shotgun (WGS) entry which is preliminary data.</text>
</comment>
<evidence type="ECO:0000256" key="1">
    <source>
        <dbReference type="SAM" id="MobiDB-lite"/>
    </source>
</evidence>
<dbReference type="Proteomes" id="UP001174936">
    <property type="component" value="Unassembled WGS sequence"/>
</dbReference>
<dbReference type="AlphaFoldDB" id="A0AA39YU10"/>
<feature type="region of interest" description="Disordered" evidence="1">
    <location>
        <begin position="13"/>
        <end position="36"/>
    </location>
</feature>
<feature type="compositionally biased region" description="Basic and acidic residues" evidence="1">
    <location>
        <begin position="15"/>
        <end position="24"/>
    </location>
</feature>
<gene>
    <name evidence="2" type="ORF">B0T16DRAFT_70487</name>
</gene>
<evidence type="ECO:0000313" key="2">
    <source>
        <dbReference type="EMBL" id="KAK0657956.1"/>
    </source>
</evidence>
<proteinExistence type="predicted"/>